<keyword evidence="7" id="KW-1185">Reference proteome</keyword>
<sequence length="93" mass="9723">MIVLADRERVIQVLSHLVGNALKFTPAGGQVTLSDVPQAAEVRFAVLDTVSAHGGRIWAEREPGAGARFYFTLPATAAKSGPASETCTQAASN</sequence>
<dbReference type="GO" id="GO:0004673">
    <property type="term" value="F:protein histidine kinase activity"/>
    <property type="evidence" value="ECO:0007669"/>
    <property type="project" value="UniProtKB-EC"/>
</dbReference>
<dbReference type="InterPro" id="IPR036890">
    <property type="entry name" value="HATPase_C_sf"/>
</dbReference>
<organism evidence="6 7">
    <name type="scientific">Nannocystis exedens</name>
    <dbReference type="NCBI Taxonomy" id="54"/>
    <lineage>
        <taxon>Bacteria</taxon>
        <taxon>Pseudomonadati</taxon>
        <taxon>Myxococcota</taxon>
        <taxon>Polyangia</taxon>
        <taxon>Nannocystales</taxon>
        <taxon>Nannocystaceae</taxon>
        <taxon>Nannocystis</taxon>
    </lineage>
</organism>
<dbReference type="GO" id="GO:0000160">
    <property type="term" value="P:phosphorelay signal transduction system"/>
    <property type="evidence" value="ECO:0007669"/>
    <property type="project" value="UniProtKB-KW"/>
</dbReference>
<dbReference type="EC" id="2.7.13.3" evidence="2"/>
<evidence type="ECO:0000313" key="6">
    <source>
        <dbReference type="EMBL" id="SFF11065.1"/>
    </source>
</evidence>
<dbReference type="PANTHER" id="PTHR43711:SF31">
    <property type="entry name" value="HISTIDINE KINASE"/>
    <property type="match status" value="1"/>
</dbReference>
<reference evidence="7" key="1">
    <citation type="submission" date="2016-10" db="EMBL/GenBank/DDBJ databases">
        <authorList>
            <person name="Varghese N."/>
            <person name="Submissions S."/>
        </authorList>
    </citation>
    <scope>NUCLEOTIDE SEQUENCE [LARGE SCALE GENOMIC DNA]</scope>
    <source>
        <strain evidence="7">ATCC 25963</strain>
    </source>
</reference>
<name>A0A1I2G099_9BACT</name>
<keyword evidence="3" id="KW-0808">Transferase</keyword>
<dbReference type="AlphaFoldDB" id="A0A1I2G099"/>
<gene>
    <name evidence="6" type="ORF">SAMN02745121_06989</name>
</gene>
<dbReference type="SUPFAM" id="SSF55874">
    <property type="entry name" value="ATPase domain of HSP90 chaperone/DNA topoisomerase II/histidine kinase"/>
    <property type="match status" value="1"/>
</dbReference>
<evidence type="ECO:0000256" key="4">
    <source>
        <dbReference type="ARBA" id="ARBA00022777"/>
    </source>
</evidence>
<dbReference type="Gene3D" id="3.30.565.10">
    <property type="entry name" value="Histidine kinase-like ATPase, C-terminal domain"/>
    <property type="match status" value="2"/>
</dbReference>
<protein>
    <recommendedName>
        <fullName evidence="2">histidine kinase</fullName>
        <ecNumber evidence="2">2.7.13.3</ecNumber>
    </recommendedName>
</protein>
<keyword evidence="4" id="KW-0418">Kinase</keyword>
<dbReference type="InterPro" id="IPR050736">
    <property type="entry name" value="Sensor_HK_Regulatory"/>
</dbReference>
<evidence type="ECO:0000256" key="3">
    <source>
        <dbReference type="ARBA" id="ARBA00022679"/>
    </source>
</evidence>
<evidence type="ECO:0000256" key="2">
    <source>
        <dbReference type="ARBA" id="ARBA00012438"/>
    </source>
</evidence>
<dbReference type="Proteomes" id="UP000199400">
    <property type="component" value="Unassembled WGS sequence"/>
</dbReference>
<keyword evidence="5" id="KW-0902">Two-component regulatory system</keyword>
<dbReference type="STRING" id="54.SAMN02745121_06989"/>
<accession>A0A1I2G099</accession>
<dbReference type="PANTHER" id="PTHR43711">
    <property type="entry name" value="TWO-COMPONENT HISTIDINE KINASE"/>
    <property type="match status" value="1"/>
</dbReference>
<proteinExistence type="predicted"/>
<evidence type="ECO:0000256" key="1">
    <source>
        <dbReference type="ARBA" id="ARBA00000085"/>
    </source>
</evidence>
<dbReference type="EMBL" id="FOMX01000029">
    <property type="protein sequence ID" value="SFF11065.1"/>
    <property type="molecule type" value="Genomic_DNA"/>
</dbReference>
<evidence type="ECO:0000256" key="5">
    <source>
        <dbReference type="ARBA" id="ARBA00023012"/>
    </source>
</evidence>
<evidence type="ECO:0000313" key="7">
    <source>
        <dbReference type="Proteomes" id="UP000199400"/>
    </source>
</evidence>
<dbReference type="RefSeq" id="WP_096332343.1">
    <property type="nucleotide sequence ID" value="NZ_FOMX01000029.1"/>
</dbReference>
<dbReference type="OrthoDB" id="9762798at2"/>
<comment type="catalytic activity">
    <reaction evidence="1">
        <text>ATP + protein L-histidine = ADP + protein N-phospho-L-histidine.</text>
        <dbReference type="EC" id="2.7.13.3"/>
    </reaction>
</comment>